<dbReference type="InterPro" id="IPR058031">
    <property type="entry name" value="AAA_lid_NorR"/>
</dbReference>
<dbReference type="SMART" id="SM00382">
    <property type="entry name" value="AAA"/>
    <property type="match status" value="1"/>
</dbReference>
<feature type="domain" description="Sigma-54 factor interaction" evidence="6">
    <location>
        <begin position="135"/>
        <end position="363"/>
    </location>
</feature>
<dbReference type="EMBL" id="JBGUAW010000018">
    <property type="protein sequence ID" value="MFA9462563.1"/>
    <property type="molecule type" value="Genomic_DNA"/>
</dbReference>
<reference evidence="7 8" key="1">
    <citation type="submission" date="2024-08" db="EMBL/GenBank/DDBJ databases">
        <title>Whole-genome sequencing of halo(alkali)philic microorganisms from hypersaline lakes.</title>
        <authorList>
            <person name="Sorokin D.Y."/>
            <person name="Merkel A.Y."/>
            <person name="Messina E."/>
            <person name="Yakimov M."/>
        </authorList>
    </citation>
    <scope>NUCLEOTIDE SEQUENCE [LARGE SCALE GENOMIC DNA]</scope>
    <source>
        <strain evidence="7 8">Cl-TMA</strain>
    </source>
</reference>
<evidence type="ECO:0000256" key="3">
    <source>
        <dbReference type="ARBA" id="ARBA00023015"/>
    </source>
</evidence>
<keyword evidence="5" id="KW-0804">Transcription</keyword>
<dbReference type="Proteomes" id="UP001575181">
    <property type="component" value="Unassembled WGS sequence"/>
</dbReference>
<dbReference type="InterPro" id="IPR002078">
    <property type="entry name" value="Sigma_54_int"/>
</dbReference>
<dbReference type="SUPFAM" id="SSF55785">
    <property type="entry name" value="PYP-like sensor domain (PAS domain)"/>
    <property type="match status" value="1"/>
</dbReference>
<dbReference type="PROSITE" id="PS50045">
    <property type="entry name" value="SIGMA54_INTERACT_4"/>
    <property type="match status" value="1"/>
</dbReference>
<dbReference type="RefSeq" id="WP_373657352.1">
    <property type="nucleotide sequence ID" value="NZ_JBGUAW010000018.1"/>
</dbReference>
<keyword evidence="3" id="KW-0805">Transcription regulation</keyword>
<dbReference type="Pfam" id="PF08448">
    <property type="entry name" value="PAS_4"/>
    <property type="match status" value="1"/>
</dbReference>
<dbReference type="Gene3D" id="3.40.50.300">
    <property type="entry name" value="P-loop containing nucleotide triphosphate hydrolases"/>
    <property type="match status" value="1"/>
</dbReference>
<evidence type="ECO:0000256" key="2">
    <source>
        <dbReference type="ARBA" id="ARBA00022840"/>
    </source>
</evidence>
<evidence type="ECO:0000313" key="7">
    <source>
        <dbReference type="EMBL" id="MFA9462563.1"/>
    </source>
</evidence>
<dbReference type="Gene3D" id="3.30.450.20">
    <property type="entry name" value="PAS domain"/>
    <property type="match status" value="1"/>
</dbReference>
<protein>
    <submittedName>
        <fullName evidence="7">Sigma-54 interaction domain-containing protein</fullName>
    </submittedName>
</protein>
<dbReference type="Gene3D" id="1.10.10.60">
    <property type="entry name" value="Homeodomain-like"/>
    <property type="match status" value="1"/>
</dbReference>
<evidence type="ECO:0000256" key="4">
    <source>
        <dbReference type="ARBA" id="ARBA00023125"/>
    </source>
</evidence>
<dbReference type="Pfam" id="PF02954">
    <property type="entry name" value="HTH_8"/>
    <property type="match status" value="1"/>
</dbReference>
<dbReference type="Gene3D" id="1.10.8.60">
    <property type="match status" value="1"/>
</dbReference>
<dbReference type="SUPFAM" id="SSF46689">
    <property type="entry name" value="Homeodomain-like"/>
    <property type="match status" value="1"/>
</dbReference>
<keyword evidence="4" id="KW-0238">DNA-binding</keyword>
<gene>
    <name evidence="7" type="ORF">ACERLL_17300</name>
</gene>
<dbReference type="SUPFAM" id="SSF52540">
    <property type="entry name" value="P-loop containing nucleoside triphosphate hydrolases"/>
    <property type="match status" value="1"/>
</dbReference>
<dbReference type="InterPro" id="IPR035965">
    <property type="entry name" value="PAS-like_dom_sf"/>
</dbReference>
<evidence type="ECO:0000259" key="6">
    <source>
        <dbReference type="PROSITE" id="PS50045"/>
    </source>
</evidence>
<dbReference type="InterPro" id="IPR025944">
    <property type="entry name" value="Sigma_54_int_dom_CS"/>
</dbReference>
<comment type="caution">
    <text evidence="7">The sequence shown here is derived from an EMBL/GenBank/DDBJ whole genome shotgun (WGS) entry which is preliminary data.</text>
</comment>
<keyword evidence="8" id="KW-1185">Reference proteome</keyword>
<dbReference type="InterPro" id="IPR003593">
    <property type="entry name" value="AAA+_ATPase"/>
</dbReference>
<name>A0ABV4U1D8_9GAMM</name>
<evidence type="ECO:0000256" key="1">
    <source>
        <dbReference type="ARBA" id="ARBA00022741"/>
    </source>
</evidence>
<dbReference type="CDD" id="cd00009">
    <property type="entry name" value="AAA"/>
    <property type="match status" value="1"/>
</dbReference>
<proteinExistence type="predicted"/>
<evidence type="ECO:0000256" key="5">
    <source>
        <dbReference type="ARBA" id="ARBA00023163"/>
    </source>
</evidence>
<dbReference type="PROSITE" id="PS00676">
    <property type="entry name" value="SIGMA54_INTERACT_2"/>
    <property type="match status" value="1"/>
</dbReference>
<dbReference type="InterPro" id="IPR002197">
    <property type="entry name" value="HTH_Fis"/>
</dbReference>
<keyword evidence="2" id="KW-0067">ATP-binding</keyword>
<keyword evidence="1" id="KW-0547">Nucleotide-binding</keyword>
<dbReference type="PANTHER" id="PTHR32071">
    <property type="entry name" value="TRANSCRIPTIONAL REGULATORY PROTEIN"/>
    <property type="match status" value="1"/>
</dbReference>
<evidence type="ECO:0000313" key="8">
    <source>
        <dbReference type="Proteomes" id="UP001575181"/>
    </source>
</evidence>
<dbReference type="Pfam" id="PF00158">
    <property type="entry name" value="Sigma54_activat"/>
    <property type="match status" value="1"/>
</dbReference>
<dbReference type="InterPro" id="IPR009057">
    <property type="entry name" value="Homeodomain-like_sf"/>
</dbReference>
<dbReference type="Pfam" id="PF25601">
    <property type="entry name" value="AAA_lid_14"/>
    <property type="match status" value="1"/>
</dbReference>
<dbReference type="PROSITE" id="PS00688">
    <property type="entry name" value="SIGMA54_INTERACT_3"/>
    <property type="match status" value="1"/>
</dbReference>
<sequence length="448" mass="49407">MASQDRQVVQSLIDALDHPFVLIDGGYRIVAANWAYREAYGEEETERVVGRHCYEVSHHADRPCHLNGEDCPLQHVLQEQEAHTVFHTHYDFHGQPEHVRITGHPVQGPQGEPLLGESISRLSAGLEIDCEEMQLIGDSPALLEAMDKLRRVAHSDVGVLLIGESGVGKDLAARYVHGESERRGGAFQVVDCSTISADLFESELFGHEPGSFTGCAGRKQGLFELADGGTLFLDEIGELPLSMQAKLLRALETGQFRRLGGQRTLEADVRVVTATNRDLAAMVEAGTFREDLYYRLACITVVLPTLRERREDIPALAEFLLGRINGNGGTACRLSRAVLSRLATYDFPGNIRELRNILRRAAALRGEGTIQVADLGLNEPAPAQRRRVPEPVAAGAEAEVVPMSLREQELHSIEQLLTRYAGQRKPVAEALGVSERTLYRKLKRYGLG</sequence>
<accession>A0ABV4U1D8</accession>
<dbReference type="InterPro" id="IPR013656">
    <property type="entry name" value="PAS_4"/>
</dbReference>
<dbReference type="InterPro" id="IPR027417">
    <property type="entry name" value="P-loop_NTPase"/>
</dbReference>
<dbReference type="InterPro" id="IPR025943">
    <property type="entry name" value="Sigma_54_int_dom_ATP-bd_2"/>
</dbReference>
<organism evidence="7 8">
    <name type="scientific">Thiohalorhabdus methylotrophus</name>
    <dbReference type="NCBI Taxonomy" id="3242694"/>
    <lineage>
        <taxon>Bacteria</taxon>
        <taxon>Pseudomonadati</taxon>
        <taxon>Pseudomonadota</taxon>
        <taxon>Gammaproteobacteria</taxon>
        <taxon>Thiohalorhabdales</taxon>
        <taxon>Thiohalorhabdaceae</taxon>
        <taxon>Thiohalorhabdus</taxon>
    </lineage>
</organism>